<dbReference type="InterPro" id="IPR050226">
    <property type="entry name" value="NagZ_Beta-hexosaminidase"/>
</dbReference>
<dbReference type="GO" id="GO:0005975">
    <property type="term" value="P:carbohydrate metabolic process"/>
    <property type="evidence" value="ECO:0007669"/>
    <property type="project" value="InterPro"/>
</dbReference>
<gene>
    <name evidence="7" type="ORF">CRI94_06565</name>
</gene>
<evidence type="ECO:0000256" key="2">
    <source>
        <dbReference type="ARBA" id="ARBA00005336"/>
    </source>
</evidence>
<dbReference type="InterPro" id="IPR017853">
    <property type="entry name" value="GH"/>
</dbReference>
<dbReference type="OrthoDB" id="9805821at2"/>
<dbReference type="InterPro" id="IPR036962">
    <property type="entry name" value="Glyco_hydro_3_N_sf"/>
</dbReference>
<evidence type="ECO:0000256" key="3">
    <source>
        <dbReference type="ARBA" id="ARBA00012663"/>
    </source>
</evidence>
<sequence>MTRPDGIRERAAQLLMVRLGSNVPPPTAAEDDAKRVSNLLVDCPVGGLILFRGTWPHVRRTLDQLQAESDVPLLVGSDLERGLGQQVRGGTRFPHAMTAGHTADPEAAAAALAQVTAREARAAGIHLAFAPVADIHLHAENPIIGPRAFGDSPDMVSRCVEAYIRAARADGLLTCAKHFPGHGRTVSDSHEELPVVEASEKNLRVTDLVPFQRAIEAGVDTVMTAHVAYPSLDPSGRPATASRRILIDLLRTEMGFSGCVVSDSLLMEGIRTNASGPGEQAAELIQSGVDLLLDPQEPRAVVDGLVDAVAAGRLSRARLDEAFERVWALKQNAFARMEHSSPDQPTGTVGMRIHHAKAEQMARDGAIIRRDTGQLRRRNGGEGVVVIRFESRFSGGAEPEMKRTLADRLPAAQFRVVDPETPHDRCESVRRDAGERAVIVVAIAAEPAAWQSFGLPDDLERMAAEILDAAEERGAASMLVVLGSPRAGDRVEERSAVAGRIGRVDFFSDEDVSQKAFVDGLARRLEGTSEAVSDSDPGEAAW</sequence>
<dbReference type="PANTHER" id="PTHR30480:SF13">
    <property type="entry name" value="BETA-HEXOSAMINIDASE"/>
    <property type="match status" value="1"/>
</dbReference>
<evidence type="ECO:0000259" key="6">
    <source>
        <dbReference type="Pfam" id="PF00933"/>
    </source>
</evidence>
<protein>
    <recommendedName>
        <fullName evidence="3">beta-N-acetylhexosaminidase</fullName>
        <ecNumber evidence="3">3.2.1.52</ecNumber>
    </recommendedName>
</protein>
<evidence type="ECO:0000313" key="8">
    <source>
        <dbReference type="Proteomes" id="UP000220102"/>
    </source>
</evidence>
<comment type="similarity">
    <text evidence="2">Belongs to the glycosyl hydrolase 3 family.</text>
</comment>
<dbReference type="PANTHER" id="PTHR30480">
    <property type="entry name" value="BETA-HEXOSAMINIDASE-RELATED"/>
    <property type="match status" value="1"/>
</dbReference>
<dbReference type="GO" id="GO:0004563">
    <property type="term" value="F:beta-N-acetylhexosaminidase activity"/>
    <property type="evidence" value="ECO:0007669"/>
    <property type="project" value="UniProtKB-EC"/>
</dbReference>
<dbReference type="AlphaFoldDB" id="A0A2A8CYP9"/>
<proteinExistence type="inferred from homology"/>
<dbReference type="GO" id="GO:0009254">
    <property type="term" value="P:peptidoglycan turnover"/>
    <property type="evidence" value="ECO:0007669"/>
    <property type="project" value="TreeGrafter"/>
</dbReference>
<keyword evidence="5" id="KW-0326">Glycosidase</keyword>
<accession>A0A2A8CYP9</accession>
<dbReference type="EMBL" id="PDEQ01000003">
    <property type="protein sequence ID" value="PEN13733.1"/>
    <property type="molecule type" value="Genomic_DNA"/>
</dbReference>
<dbReference type="RefSeq" id="WP_098074896.1">
    <property type="nucleotide sequence ID" value="NZ_PDEQ01000003.1"/>
</dbReference>
<dbReference type="EC" id="3.2.1.52" evidence="3"/>
<evidence type="ECO:0000256" key="4">
    <source>
        <dbReference type="ARBA" id="ARBA00022801"/>
    </source>
</evidence>
<keyword evidence="4" id="KW-0378">Hydrolase</keyword>
<evidence type="ECO:0000256" key="1">
    <source>
        <dbReference type="ARBA" id="ARBA00001231"/>
    </source>
</evidence>
<comment type="catalytic activity">
    <reaction evidence="1">
        <text>Hydrolysis of terminal non-reducing N-acetyl-D-hexosamine residues in N-acetyl-beta-D-hexosaminides.</text>
        <dbReference type="EC" id="3.2.1.52"/>
    </reaction>
</comment>
<reference evidence="7 8" key="1">
    <citation type="submission" date="2017-10" db="EMBL/GenBank/DDBJ databases">
        <title>Draft genome of Longibacter Salinarum.</title>
        <authorList>
            <person name="Goh K.M."/>
            <person name="Shamsir M.S."/>
            <person name="Lim S.W."/>
        </authorList>
    </citation>
    <scope>NUCLEOTIDE SEQUENCE [LARGE SCALE GENOMIC DNA]</scope>
    <source>
        <strain evidence="7 8">KCTC 52045</strain>
    </source>
</reference>
<name>A0A2A8CYP9_9BACT</name>
<dbReference type="Gene3D" id="3.20.20.300">
    <property type="entry name" value="Glycoside hydrolase, family 3, N-terminal domain"/>
    <property type="match status" value="1"/>
</dbReference>
<evidence type="ECO:0000313" key="7">
    <source>
        <dbReference type="EMBL" id="PEN13733.1"/>
    </source>
</evidence>
<keyword evidence="8" id="KW-1185">Reference proteome</keyword>
<evidence type="ECO:0000256" key="5">
    <source>
        <dbReference type="ARBA" id="ARBA00023295"/>
    </source>
</evidence>
<dbReference type="InterPro" id="IPR001764">
    <property type="entry name" value="Glyco_hydro_3_N"/>
</dbReference>
<dbReference type="Proteomes" id="UP000220102">
    <property type="component" value="Unassembled WGS sequence"/>
</dbReference>
<organism evidence="7 8">
    <name type="scientific">Longibacter salinarum</name>
    <dbReference type="NCBI Taxonomy" id="1850348"/>
    <lineage>
        <taxon>Bacteria</taxon>
        <taxon>Pseudomonadati</taxon>
        <taxon>Rhodothermota</taxon>
        <taxon>Rhodothermia</taxon>
        <taxon>Rhodothermales</taxon>
        <taxon>Salisaetaceae</taxon>
        <taxon>Longibacter</taxon>
    </lineage>
</organism>
<dbReference type="Pfam" id="PF00933">
    <property type="entry name" value="Glyco_hydro_3"/>
    <property type="match status" value="1"/>
</dbReference>
<dbReference type="SUPFAM" id="SSF51445">
    <property type="entry name" value="(Trans)glycosidases"/>
    <property type="match status" value="1"/>
</dbReference>
<comment type="caution">
    <text evidence="7">The sequence shown here is derived from an EMBL/GenBank/DDBJ whole genome shotgun (WGS) entry which is preliminary data.</text>
</comment>
<feature type="domain" description="Glycoside hydrolase family 3 N-terminal" evidence="6">
    <location>
        <begin position="7"/>
        <end position="328"/>
    </location>
</feature>